<evidence type="ECO:0000313" key="4">
    <source>
        <dbReference type="Proteomes" id="UP000799324"/>
    </source>
</evidence>
<proteinExistence type="predicted"/>
<evidence type="ECO:0000313" key="3">
    <source>
        <dbReference type="EMBL" id="KAF2647979.1"/>
    </source>
</evidence>
<dbReference type="AlphaFoldDB" id="A0A6A6SJR4"/>
<dbReference type="EMBL" id="MU004566">
    <property type="protein sequence ID" value="KAF2647979.1"/>
    <property type="molecule type" value="Genomic_DNA"/>
</dbReference>
<name>A0A6A6SJR4_9PLEO</name>
<feature type="domain" description="DUF7924" evidence="2">
    <location>
        <begin position="149"/>
        <end position="313"/>
    </location>
</feature>
<reference evidence="3" key="1">
    <citation type="journal article" date="2020" name="Stud. Mycol.">
        <title>101 Dothideomycetes genomes: a test case for predicting lifestyles and emergence of pathogens.</title>
        <authorList>
            <person name="Haridas S."/>
            <person name="Albert R."/>
            <person name="Binder M."/>
            <person name="Bloem J."/>
            <person name="Labutti K."/>
            <person name="Salamov A."/>
            <person name="Andreopoulos B."/>
            <person name="Baker S."/>
            <person name="Barry K."/>
            <person name="Bills G."/>
            <person name="Bluhm B."/>
            <person name="Cannon C."/>
            <person name="Castanera R."/>
            <person name="Culley D."/>
            <person name="Daum C."/>
            <person name="Ezra D."/>
            <person name="Gonzalez J."/>
            <person name="Henrissat B."/>
            <person name="Kuo A."/>
            <person name="Liang C."/>
            <person name="Lipzen A."/>
            <person name="Lutzoni F."/>
            <person name="Magnuson J."/>
            <person name="Mondo S."/>
            <person name="Nolan M."/>
            <person name="Ohm R."/>
            <person name="Pangilinan J."/>
            <person name="Park H.-J."/>
            <person name="Ramirez L."/>
            <person name="Alfaro M."/>
            <person name="Sun H."/>
            <person name="Tritt A."/>
            <person name="Yoshinaga Y."/>
            <person name="Zwiers L.-H."/>
            <person name="Turgeon B."/>
            <person name="Goodwin S."/>
            <person name="Spatafora J."/>
            <person name="Crous P."/>
            <person name="Grigoriev I."/>
        </authorList>
    </citation>
    <scope>NUCLEOTIDE SEQUENCE</scope>
    <source>
        <strain evidence="3">CBS 122681</strain>
    </source>
</reference>
<dbReference type="Proteomes" id="UP000799324">
    <property type="component" value="Unassembled WGS sequence"/>
</dbReference>
<dbReference type="PANTHER" id="PTHR42470:SF1">
    <property type="entry name" value="VAST DOMAIN-CONTAINING PROTEIN"/>
    <property type="match status" value="1"/>
</dbReference>
<feature type="region of interest" description="Disordered" evidence="1">
    <location>
        <begin position="1"/>
        <end position="37"/>
    </location>
</feature>
<feature type="compositionally biased region" description="Polar residues" evidence="1">
    <location>
        <begin position="15"/>
        <end position="26"/>
    </location>
</feature>
<dbReference type="InterPro" id="IPR057684">
    <property type="entry name" value="DUF7924"/>
</dbReference>
<organism evidence="3 4">
    <name type="scientific">Lophiostoma macrostomum CBS 122681</name>
    <dbReference type="NCBI Taxonomy" id="1314788"/>
    <lineage>
        <taxon>Eukaryota</taxon>
        <taxon>Fungi</taxon>
        <taxon>Dikarya</taxon>
        <taxon>Ascomycota</taxon>
        <taxon>Pezizomycotina</taxon>
        <taxon>Dothideomycetes</taxon>
        <taxon>Pleosporomycetidae</taxon>
        <taxon>Pleosporales</taxon>
        <taxon>Lophiostomataceae</taxon>
        <taxon>Lophiostoma</taxon>
    </lineage>
</organism>
<dbReference type="Pfam" id="PF25545">
    <property type="entry name" value="DUF7924"/>
    <property type="match status" value="1"/>
</dbReference>
<gene>
    <name evidence="3" type="ORF">K491DRAFT_685068</name>
</gene>
<accession>A0A6A6SJR4</accession>
<evidence type="ECO:0000259" key="2">
    <source>
        <dbReference type="Pfam" id="PF25545"/>
    </source>
</evidence>
<sequence>MEWTEEALDMHADTATESDLESTSQPENEETASKLNPHDEWHKLRSFHIYTHPIGDIKRAIPVALEAHINAVLRKGLDEPSPAAKVVTDVVGSAFGKNKATAKFYLVPILLYKAVPAHGIVHHWDFDLSQEYLPSAPNTAVGKRNPGGLAPAQPDTILGYDADLARDDDLLFDMEGTRPSENSFSLSENNIHFPWFTSQWTTSTGEPHDMAILRGARDGACIVNYLHEYYETAYKRPATPLEAHHISFTTDVATFRIWVHWREEDQSASHHYMKCILKGFLSDERDVSAVRRILDNLLTYAVGYRLRSIKDALPHWSRNVTQRA</sequence>
<keyword evidence="4" id="KW-1185">Reference proteome</keyword>
<dbReference type="PANTHER" id="PTHR42470">
    <property type="entry name" value="VAST DOMAIN-CONTAINING PROTEIN"/>
    <property type="match status" value="1"/>
</dbReference>
<protein>
    <recommendedName>
        <fullName evidence="2">DUF7924 domain-containing protein</fullName>
    </recommendedName>
</protein>
<evidence type="ECO:0000256" key="1">
    <source>
        <dbReference type="SAM" id="MobiDB-lite"/>
    </source>
</evidence>
<dbReference type="OrthoDB" id="5426775at2759"/>